<organism evidence="12 13">
    <name type="scientific">Halarcobacter anaerophilus</name>
    <dbReference type="NCBI Taxonomy" id="877500"/>
    <lineage>
        <taxon>Bacteria</taxon>
        <taxon>Pseudomonadati</taxon>
        <taxon>Campylobacterota</taxon>
        <taxon>Epsilonproteobacteria</taxon>
        <taxon>Campylobacterales</taxon>
        <taxon>Arcobacteraceae</taxon>
        <taxon>Halarcobacter</taxon>
    </lineage>
</organism>
<dbReference type="EMBL" id="PDKO01000010">
    <property type="protein sequence ID" value="RXJ62018.1"/>
    <property type="molecule type" value="Genomic_DNA"/>
</dbReference>
<feature type="domain" description="HTH araC/xylS-type" evidence="11">
    <location>
        <begin position="15"/>
        <end position="112"/>
    </location>
</feature>
<dbReference type="InterPro" id="IPR009057">
    <property type="entry name" value="Homeodomain-like_sf"/>
</dbReference>
<dbReference type="PANTHER" id="PTHR10815">
    <property type="entry name" value="METHYLATED-DNA--PROTEIN-CYSTEINE METHYLTRANSFERASE"/>
    <property type="match status" value="1"/>
</dbReference>
<evidence type="ECO:0000256" key="10">
    <source>
        <dbReference type="ARBA" id="ARBA00049348"/>
    </source>
</evidence>
<keyword evidence="9" id="KW-0234">DNA repair</keyword>
<evidence type="ECO:0000256" key="8">
    <source>
        <dbReference type="ARBA" id="ARBA00023163"/>
    </source>
</evidence>
<accession>A0A4V1LPQ5</accession>
<proteinExistence type="inferred from homology"/>
<dbReference type="InterPro" id="IPR001497">
    <property type="entry name" value="MethylDNA_cys_MeTrfase_AS"/>
</dbReference>
<keyword evidence="7" id="KW-0805">Transcription regulation</keyword>
<dbReference type="PROSITE" id="PS01124">
    <property type="entry name" value="HTH_ARAC_FAMILY_2"/>
    <property type="match status" value="1"/>
</dbReference>
<keyword evidence="5 12" id="KW-0808">Transferase</keyword>
<dbReference type="GO" id="GO:0006281">
    <property type="term" value="P:DNA repair"/>
    <property type="evidence" value="ECO:0007669"/>
    <property type="project" value="UniProtKB-KW"/>
</dbReference>
<evidence type="ECO:0000256" key="1">
    <source>
        <dbReference type="ARBA" id="ARBA00001286"/>
    </source>
</evidence>
<comment type="catalytic activity">
    <reaction evidence="1">
        <text>a 4-O-methyl-thymidine in DNA + L-cysteinyl-[protein] = a thymidine in DNA + S-methyl-L-cysteinyl-[protein]</text>
        <dbReference type="Rhea" id="RHEA:53428"/>
        <dbReference type="Rhea" id="RHEA-COMP:10131"/>
        <dbReference type="Rhea" id="RHEA-COMP:10132"/>
        <dbReference type="Rhea" id="RHEA-COMP:13555"/>
        <dbReference type="Rhea" id="RHEA-COMP:13556"/>
        <dbReference type="ChEBI" id="CHEBI:29950"/>
        <dbReference type="ChEBI" id="CHEBI:82612"/>
        <dbReference type="ChEBI" id="CHEBI:137386"/>
        <dbReference type="ChEBI" id="CHEBI:137387"/>
        <dbReference type="EC" id="2.1.1.63"/>
    </reaction>
</comment>
<keyword evidence="13" id="KW-1185">Reference proteome</keyword>
<dbReference type="Proteomes" id="UP000290191">
    <property type="component" value="Unassembled WGS sequence"/>
</dbReference>
<comment type="catalytic activity">
    <reaction evidence="10">
        <text>a 6-O-methyl-2'-deoxyguanosine in DNA + L-cysteinyl-[protein] = S-methyl-L-cysteinyl-[protein] + a 2'-deoxyguanosine in DNA</text>
        <dbReference type="Rhea" id="RHEA:24000"/>
        <dbReference type="Rhea" id="RHEA-COMP:10131"/>
        <dbReference type="Rhea" id="RHEA-COMP:10132"/>
        <dbReference type="Rhea" id="RHEA-COMP:11367"/>
        <dbReference type="Rhea" id="RHEA-COMP:11368"/>
        <dbReference type="ChEBI" id="CHEBI:29950"/>
        <dbReference type="ChEBI" id="CHEBI:82612"/>
        <dbReference type="ChEBI" id="CHEBI:85445"/>
        <dbReference type="ChEBI" id="CHEBI:85448"/>
        <dbReference type="EC" id="2.1.1.63"/>
    </reaction>
</comment>
<dbReference type="InterPro" id="IPR014048">
    <property type="entry name" value="MethylDNA_cys_MeTrfase_DNA-bd"/>
</dbReference>
<dbReference type="InterPro" id="IPR018060">
    <property type="entry name" value="HTH_AraC"/>
</dbReference>
<evidence type="ECO:0000256" key="5">
    <source>
        <dbReference type="ARBA" id="ARBA00022679"/>
    </source>
</evidence>
<evidence type="ECO:0000256" key="9">
    <source>
        <dbReference type="ARBA" id="ARBA00023204"/>
    </source>
</evidence>
<dbReference type="GO" id="GO:0043565">
    <property type="term" value="F:sequence-specific DNA binding"/>
    <property type="evidence" value="ECO:0007669"/>
    <property type="project" value="InterPro"/>
</dbReference>
<dbReference type="SMART" id="SM00342">
    <property type="entry name" value="HTH_ARAC"/>
    <property type="match status" value="1"/>
</dbReference>
<dbReference type="SUPFAM" id="SSF46689">
    <property type="entry name" value="Homeodomain-like"/>
    <property type="match status" value="1"/>
</dbReference>
<dbReference type="InterPro" id="IPR036631">
    <property type="entry name" value="MGMT_N_sf"/>
</dbReference>
<comment type="caution">
    <text evidence="12">The sequence shown here is derived from an EMBL/GenBank/DDBJ whole genome shotgun (WGS) entry which is preliminary data.</text>
</comment>
<evidence type="ECO:0000256" key="7">
    <source>
        <dbReference type="ARBA" id="ARBA00023015"/>
    </source>
</evidence>
<dbReference type="NCBIfam" id="TIGR00589">
    <property type="entry name" value="ogt"/>
    <property type="match status" value="1"/>
</dbReference>
<dbReference type="STRING" id="877500.GCA_000935065_00831"/>
<dbReference type="FunFam" id="1.10.10.10:FF:000214">
    <property type="entry name" value="Methylated-DNA--protein-cysteine methyltransferase"/>
    <property type="match status" value="1"/>
</dbReference>
<evidence type="ECO:0000313" key="13">
    <source>
        <dbReference type="Proteomes" id="UP000290191"/>
    </source>
</evidence>
<dbReference type="RefSeq" id="WP_129082551.1">
    <property type="nucleotide sequence ID" value="NZ_CP041070.1"/>
</dbReference>
<evidence type="ECO:0000313" key="12">
    <source>
        <dbReference type="EMBL" id="RXJ62018.1"/>
    </source>
</evidence>
<keyword evidence="6" id="KW-0227">DNA damage</keyword>
<evidence type="ECO:0000256" key="6">
    <source>
        <dbReference type="ARBA" id="ARBA00022763"/>
    </source>
</evidence>
<keyword evidence="8" id="KW-0804">Transcription</keyword>
<reference evidence="12 13" key="1">
    <citation type="submission" date="2017-10" db="EMBL/GenBank/DDBJ databases">
        <title>Genomics of the genus Arcobacter.</title>
        <authorList>
            <person name="Perez-Cataluna A."/>
            <person name="Figueras M.J."/>
        </authorList>
    </citation>
    <scope>NUCLEOTIDE SEQUENCE [LARGE SCALE GENOMIC DNA]</scope>
    <source>
        <strain evidence="12 13">DSM 24636</strain>
    </source>
</reference>
<dbReference type="OrthoDB" id="9802228at2"/>
<protein>
    <recommendedName>
        <fullName evidence="3">methylated-DNA--[protein]-cysteine S-methyltransferase</fullName>
        <ecNumber evidence="3">2.1.1.63</ecNumber>
    </recommendedName>
</protein>
<dbReference type="InterPro" id="IPR036388">
    <property type="entry name" value="WH-like_DNA-bd_sf"/>
</dbReference>
<dbReference type="Gene3D" id="1.10.10.10">
    <property type="entry name" value="Winged helix-like DNA-binding domain superfamily/Winged helix DNA-binding domain"/>
    <property type="match status" value="1"/>
</dbReference>
<dbReference type="AlphaFoldDB" id="A0A4V1LPQ5"/>
<dbReference type="PANTHER" id="PTHR10815:SF13">
    <property type="entry name" value="METHYLATED-DNA--PROTEIN-CYSTEINE METHYLTRANSFERASE"/>
    <property type="match status" value="1"/>
</dbReference>
<comment type="similarity">
    <text evidence="2">Belongs to the MGMT family.</text>
</comment>
<dbReference type="GO" id="GO:0032259">
    <property type="term" value="P:methylation"/>
    <property type="evidence" value="ECO:0007669"/>
    <property type="project" value="UniProtKB-KW"/>
</dbReference>
<dbReference type="SUPFAM" id="SSF53155">
    <property type="entry name" value="Methylated DNA-protein cysteine methyltransferase domain"/>
    <property type="match status" value="1"/>
</dbReference>
<dbReference type="GO" id="GO:0003700">
    <property type="term" value="F:DNA-binding transcription factor activity"/>
    <property type="evidence" value="ECO:0007669"/>
    <property type="project" value="InterPro"/>
</dbReference>
<keyword evidence="4 12" id="KW-0489">Methyltransferase</keyword>
<evidence type="ECO:0000256" key="3">
    <source>
        <dbReference type="ARBA" id="ARBA00011918"/>
    </source>
</evidence>
<sequence>MNKLENKSRYYNDIKKAIEYFDENYSYQPKLDDVALYVGMSKHHFSRIFKEYVGVTPMQFLQATTLAHAKKKLSSSKSILDTSLDLGLSSSSRLHELFVNFAGVTPNEYKKMGEKLDITYGFGFSPFGKTMIASTKKGICSLEFYENSYDEIFKRVKKTWNKAEFIHNDKKAQELLDRIFINKEKMNLFVKGTNFQINVWRAILNLKSAEISTYSDVAQFIGKPKAVRAVATAIGSNQIGFLIPCHRVISKSAAMGGYRWGIDRKRVLLSYEENEKSKDSN</sequence>
<evidence type="ECO:0000256" key="4">
    <source>
        <dbReference type="ARBA" id="ARBA00022603"/>
    </source>
</evidence>
<dbReference type="InterPro" id="IPR036217">
    <property type="entry name" value="MethylDNA_cys_MeTrfase_DNAb"/>
</dbReference>
<dbReference type="Pfam" id="PF12833">
    <property type="entry name" value="HTH_18"/>
    <property type="match status" value="1"/>
</dbReference>
<dbReference type="Gene3D" id="1.10.10.60">
    <property type="entry name" value="Homeodomain-like"/>
    <property type="match status" value="1"/>
</dbReference>
<dbReference type="CDD" id="cd06445">
    <property type="entry name" value="ATase"/>
    <property type="match status" value="1"/>
</dbReference>
<name>A0A4V1LPQ5_9BACT</name>
<dbReference type="PROSITE" id="PS00374">
    <property type="entry name" value="MGMT"/>
    <property type="match status" value="1"/>
</dbReference>
<dbReference type="EC" id="2.1.1.63" evidence="3"/>
<dbReference type="GO" id="GO:0003908">
    <property type="term" value="F:methylated-DNA-[protein]-cysteine S-methyltransferase activity"/>
    <property type="evidence" value="ECO:0007669"/>
    <property type="project" value="UniProtKB-EC"/>
</dbReference>
<evidence type="ECO:0000259" key="11">
    <source>
        <dbReference type="PROSITE" id="PS01124"/>
    </source>
</evidence>
<dbReference type="Gene3D" id="3.30.160.70">
    <property type="entry name" value="Methylated DNA-protein cysteine methyltransferase domain"/>
    <property type="match status" value="1"/>
</dbReference>
<gene>
    <name evidence="12" type="ORF">CRV06_11325</name>
</gene>
<dbReference type="Pfam" id="PF01035">
    <property type="entry name" value="DNA_binding_1"/>
    <property type="match status" value="1"/>
</dbReference>
<dbReference type="SUPFAM" id="SSF46767">
    <property type="entry name" value="Methylated DNA-protein cysteine methyltransferase, C-terminal domain"/>
    <property type="match status" value="1"/>
</dbReference>
<evidence type="ECO:0000256" key="2">
    <source>
        <dbReference type="ARBA" id="ARBA00008711"/>
    </source>
</evidence>